<evidence type="ECO:0008006" key="5">
    <source>
        <dbReference type="Google" id="ProtNLM"/>
    </source>
</evidence>
<evidence type="ECO:0000313" key="3">
    <source>
        <dbReference type="EMBL" id="CAG7825729.1"/>
    </source>
</evidence>
<name>A0A8J2KYK2_9HEXA</name>
<evidence type="ECO:0000256" key="1">
    <source>
        <dbReference type="SAM" id="MobiDB-lite"/>
    </source>
</evidence>
<organism evidence="3 4">
    <name type="scientific">Allacma fusca</name>
    <dbReference type="NCBI Taxonomy" id="39272"/>
    <lineage>
        <taxon>Eukaryota</taxon>
        <taxon>Metazoa</taxon>
        <taxon>Ecdysozoa</taxon>
        <taxon>Arthropoda</taxon>
        <taxon>Hexapoda</taxon>
        <taxon>Collembola</taxon>
        <taxon>Symphypleona</taxon>
        <taxon>Sminthuridae</taxon>
        <taxon>Allacma</taxon>
    </lineage>
</organism>
<evidence type="ECO:0000256" key="2">
    <source>
        <dbReference type="SAM" id="SignalP"/>
    </source>
</evidence>
<dbReference type="EMBL" id="CAJVCH010537374">
    <property type="protein sequence ID" value="CAG7825729.1"/>
    <property type="molecule type" value="Genomic_DNA"/>
</dbReference>
<reference evidence="3" key="1">
    <citation type="submission" date="2021-06" db="EMBL/GenBank/DDBJ databases">
        <authorList>
            <person name="Hodson N. C."/>
            <person name="Mongue J. A."/>
            <person name="Jaron S. K."/>
        </authorList>
    </citation>
    <scope>NUCLEOTIDE SEQUENCE</scope>
</reference>
<keyword evidence="2" id="KW-0732">Signal</keyword>
<dbReference type="Proteomes" id="UP000708208">
    <property type="component" value="Unassembled WGS sequence"/>
</dbReference>
<feature type="chain" id="PRO_5035230381" description="Secreted protein" evidence="2">
    <location>
        <begin position="25"/>
        <end position="94"/>
    </location>
</feature>
<dbReference type="AlphaFoldDB" id="A0A8J2KYK2"/>
<proteinExistence type="predicted"/>
<feature type="region of interest" description="Disordered" evidence="1">
    <location>
        <begin position="54"/>
        <end position="81"/>
    </location>
</feature>
<comment type="caution">
    <text evidence="3">The sequence shown here is derived from an EMBL/GenBank/DDBJ whole genome shotgun (WGS) entry which is preliminary data.</text>
</comment>
<feature type="signal peptide" evidence="2">
    <location>
        <begin position="1"/>
        <end position="24"/>
    </location>
</feature>
<protein>
    <recommendedName>
        <fullName evidence="5">Secreted protein</fullName>
    </recommendedName>
</protein>
<feature type="compositionally biased region" description="Polar residues" evidence="1">
    <location>
        <begin position="55"/>
        <end position="64"/>
    </location>
</feature>
<gene>
    <name evidence="3" type="ORF">AFUS01_LOCUS35823</name>
</gene>
<keyword evidence="4" id="KW-1185">Reference proteome</keyword>
<evidence type="ECO:0000313" key="4">
    <source>
        <dbReference type="Proteomes" id="UP000708208"/>
    </source>
</evidence>
<accession>A0A8J2KYK2</accession>
<sequence length="94" mass="10604">MTNSKCSTILAVFQLYIVLQLSLAVLDVQEYCAKFPENLRPIICILRENKLVPKRSSSTTQDPWTTDLPWNESESEEDEPTCGCDLNCFPPPPA</sequence>